<dbReference type="STRING" id="1219065.VPR01S_08_02020"/>
<evidence type="ECO:0000259" key="8">
    <source>
        <dbReference type="PROSITE" id="PS51462"/>
    </source>
</evidence>
<organism evidence="9 10">
    <name type="scientific">Vibrio proteolyticus NBRC 13287</name>
    <dbReference type="NCBI Taxonomy" id="1219065"/>
    <lineage>
        <taxon>Bacteria</taxon>
        <taxon>Pseudomonadati</taxon>
        <taxon>Pseudomonadota</taxon>
        <taxon>Gammaproteobacteria</taxon>
        <taxon>Vibrionales</taxon>
        <taxon>Vibrionaceae</taxon>
        <taxon>Vibrio</taxon>
    </lineage>
</organism>
<feature type="transmembrane region" description="Helical" evidence="6">
    <location>
        <begin position="395"/>
        <end position="412"/>
    </location>
</feature>
<dbReference type="CDD" id="cd02883">
    <property type="entry name" value="NUDIX_Hydrolase"/>
    <property type="match status" value="1"/>
</dbReference>
<dbReference type="InterPro" id="IPR000086">
    <property type="entry name" value="NUDIX_hydrolase_dom"/>
</dbReference>
<feature type="chain" id="PRO_5004638655" description="Nudix hydrolase domain-containing protein" evidence="7">
    <location>
        <begin position="28"/>
        <end position="479"/>
    </location>
</feature>
<evidence type="ECO:0000256" key="1">
    <source>
        <dbReference type="ARBA" id="ARBA00001946"/>
    </source>
</evidence>
<dbReference type="InterPro" id="IPR020476">
    <property type="entry name" value="Nudix_hydrolase"/>
</dbReference>
<evidence type="ECO:0000256" key="4">
    <source>
        <dbReference type="ARBA" id="ARBA00022801"/>
    </source>
</evidence>
<dbReference type="InterPro" id="IPR000326">
    <property type="entry name" value="PAP2/HPO"/>
</dbReference>
<keyword evidence="4" id="KW-0378">Hydrolase</keyword>
<dbReference type="Pfam" id="PF00293">
    <property type="entry name" value="NUDIX"/>
    <property type="match status" value="1"/>
</dbReference>
<dbReference type="PROSITE" id="PS00893">
    <property type="entry name" value="NUDIX_BOX"/>
    <property type="match status" value="1"/>
</dbReference>
<dbReference type="eggNOG" id="COG0494">
    <property type="taxonomic scope" value="Bacteria"/>
</dbReference>
<evidence type="ECO:0000256" key="6">
    <source>
        <dbReference type="SAM" id="Phobius"/>
    </source>
</evidence>
<dbReference type="PROSITE" id="PS51462">
    <property type="entry name" value="NUDIX"/>
    <property type="match status" value="1"/>
</dbReference>
<dbReference type="CDD" id="cd01610">
    <property type="entry name" value="PAP2_like"/>
    <property type="match status" value="1"/>
</dbReference>
<dbReference type="Proteomes" id="UP000016570">
    <property type="component" value="Unassembled WGS sequence"/>
</dbReference>
<dbReference type="EMBL" id="BATJ01000008">
    <property type="protein sequence ID" value="GAD67619.1"/>
    <property type="molecule type" value="Genomic_DNA"/>
</dbReference>
<sequence>MNKQSLWCLFGTVLLLCSTLFSSTAAAVQKHPNEVRGALCLVRANNQLVMVNEILTKKLSLPGGLISKGETPKQAAQRETWEETGLAVTVGDLLGYTEKAAVFDCVSDSDIIAFGFNNRFDGYELPVWFAPHYGVEVSGAMLLSPESLLPELYRYPQQWTVIQSMFDAATEQSVTYVNQLADAAPAWHQVELNWIATLQGLVAEFSPHIASGVNALMMLGNQLAQPWIFIVIFPALYWRFGKAMCYRTMFAITLTSLLCLVAQQGFALPRPHVYVPELQMSSSFGNGFPSLPVAVWFCVVTLVLNGLDKLTFNRYTALSLASLFWLVLAKFYLGAAFLSDMLAGILLGVLTAWHVIRLEKKPDINVDALLCSNGLWIALTIAAATLTAIWPLPVFTAWLAILVTMTGLVVTVNQSEGQVGGRSLISMVLLLLLLNEVILYMAGFVAYSSIYSLVMEAIRFPLLILVFALSVRRLSVQSA</sequence>
<feature type="transmembrane region" description="Helical" evidence="6">
    <location>
        <begin position="288"/>
        <end position="307"/>
    </location>
</feature>
<evidence type="ECO:0000313" key="10">
    <source>
        <dbReference type="Proteomes" id="UP000016570"/>
    </source>
</evidence>
<keyword evidence="6" id="KW-0472">Membrane</keyword>
<dbReference type="GO" id="GO:0046872">
    <property type="term" value="F:metal ion binding"/>
    <property type="evidence" value="ECO:0007669"/>
    <property type="project" value="UniProtKB-KW"/>
</dbReference>
<keyword evidence="7" id="KW-0732">Signal</keyword>
<evidence type="ECO:0000313" key="9">
    <source>
        <dbReference type="EMBL" id="GAD67619.1"/>
    </source>
</evidence>
<comment type="cofactor">
    <cofactor evidence="1">
        <name>Mg(2+)</name>
        <dbReference type="ChEBI" id="CHEBI:18420"/>
    </cofactor>
</comment>
<keyword evidence="6" id="KW-1133">Transmembrane helix</keyword>
<dbReference type="Pfam" id="PF01569">
    <property type="entry name" value="PAP2"/>
    <property type="match status" value="1"/>
</dbReference>
<keyword evidence="10" id="KW-1185">Reference proteome</keyword>
<dbReference type="PANTHER" id="PTHR43758:SF8">
    <property type="entry name" value="8-OXO-DGTP DIPHOSPHATASE YTKD-RELATED"/>
    <property type="match status" value="1"/>
</dbReference>
<gene>
    <name evidence="9" type="ORF">VPR01S_08_02020</name>
</gene>
<feature type="transmembrane region" description="Helical" evidence="6">
    <location>
        <begin position="314"/>
        <end position="332"/>
    </location>
</feature>
<dbReference type="GO" id="GO:0016818">
    <property type="term" value="F:hydrolase activity, acting on acid anhydrides, in phosphorus-containing anhydrides"/>
    <property type="evidence" value="ECO:0007669"/>
    <property type="project" value="TreeGrafter"/>
</dbReference>
<evidence type="ECO:0000256" key="7">
    <source>
        <dbReference type="SAM" id="SignalP"/>
    </source>
</evidence>
<proteinExistence type="inferred from homology"/>
<evidence type="ECO:0000256" key="2">
    <source>
        <dbReference type="ARBA" id="ARBA00005582"/>
    </source>
</evidence>
<dbReference type="SUPFAM" id="SSF55811">
    <property type="entry name" value="Nudix"/>
    <property type="match status" value="1"/>
</dbReference>
<dbReference type="SUPFAM" id="SSF48317">
    <property type="entry name" value="Acid phosphatase/Vanadium-dependent haloperoxidase"/>
    <property type="match status" value="1"/>
</dbReference>
<feature type="transmembrane region" description="Helical" evidence="6">
    <location>
        <begin position="249"/>
        <end position="268"/>
    </location>
</feature>
<feature type="transmembrane region" description="Helical" evidence="6">
    <location>
        <begin position="424"/>
        <end position="444"/>
    </location>
</feature>
<evidence type="ECO:0000256" key="5">
    <source>
        <dbReference type="ARBA" id="ARBA00022842"/>
    </source>
</evidence>
<feature type="signal peptide" evidence="7">
    <location>
        <begin position="1"/>
        <end position="27"/>
    </location>
</feature>
<dbReference type="InterPro" id="IPR020084">
    <property type="entry name" value="NUDIX_hydrolase_CS"/>
</dbReference>
<keyword evidence="3" id="KW-0479">Metal-binding</keyword>
<dbReference type="Gene3D" id="3.90.79.10">
    <property type="entry name" value="Nucleoside Triphosphate Pyrophosphohydrolase"/>
    <property type="match status" value="1"/>
</dbReference>
<reference evidence="9 10" key="1">
    <citation type="submission" date="2013-09" db="EMBL/GenBank/DDBJ databases">
        <title>Whole genome shotgun sequence of Vibrio proteolyticus NBRC 13287.</title>
        <authorList>
            <person name="Isaki S."/>
            <person name="Hosoyama A."/>
            <person name="Numata M."/>
            <person name="Hashimoto M."/>
            <person name="Hosoyama Y."/>
            <person name="Tsuchikane K."/>
            <person name="Noguchi M."/>
            <person name="Hirakata S."/>
            <person name="Ichikawa N."/>
            <person name="Ohji S."/>
            <person name="Yamazoe A."/>
            <person name="Fujita N."/>
        </authorList>
    </citation>
    <scope>NUCLEOTIDE SEQUENCE [LARGE SCALE GENOMIC DNA]</scope>
    <source>
        <strain evidence="9 10">NBRC 13287</strain>
    </source>
</reference>
<dbReference type="PANTHER" id="PTHR43758">
    <property type="entry name" value="7,8-DIHYDRO-8-OXOGUANINE TRIPHOSPHATASE"/>
    <property type="match status" value="1"/>
</dbReference>
<comment type="similarity">
    <text evidence="2">Belongs to the Nudix hydrolase family.</text>
</comment>
<evidence type="ECO:0000256" key="3">
    <source>
        <dbReference type="ARBA" id="ARBA00022723"/>
    </source>
</evidence>
<name>U3BCX1_VIBPR</name>
<feature type="transmembrane region" description="Helical" evidence="6">
    <location>
        <begin position="338"/>
        <end position="356"/>
    </location>
</feature>
<feature type="transmembrane region" description="Helical" evidence="6">
    <location>
        <begin position="368"/>
        <end position="389"/>
    </location>
</feature>
<keyword evidence="6" id="KW-0812">Transmembrane</keyword>
<dbReference type="InterPro" id="IPR036938">
    <property type="entry name" value="PAP2/HPO_sf"/>
</dbReference>
<accession>U3BCX1</accession>
<dbReference type="GO" id="GO:0005737">
    <property type="term" value="C:cytoplasm"/>
    <property type="evidence" value="ECO:0007669"/>
    <property type="project" value="TreeGrafter"/>
</dbReference>
<dbReference type="InterPro" id="IPR015797">
    <property type="entry name" value="NUDIX_hydrolase-like_dom_sf"/>
</dbReference>
<feature type="domain" description="Nudix hydrolase" evidence="8">
    <location>
        <begin position="31"/>
        <end position="166"/>
    </location>
</feature>
<dbReference type="eggNOG" id="COG0671">
    <property type="taxonomic scope" value="Bacteria"/>
</dbReference>
<protein>
    <recommendedName>
        <fullName evidence="8">Nudix hydrolase domain-containing protein</fullName>
    </recommendedName>
</protein>
<dbReference type="RefSeq" id="WP_021705590.1">
    <property type="nucleotide sequence ID" value="NZ_BATJ01000008.1"/>
</dbReference>
<keyword evidence="5" id="KW-0460">Magnesium</keyword>
<feature type="transmembrane region" description="Helical" evidence="6">
    <location>
        <begin position="215"/>
        <end position="237"/>
    </location>
</feature>
<feature type="transmembrane region" description="Helical" evidence="6">
    <location>
        <begin position="450"/>
        <end position="471"/>
    </location>
</feature>
<dbReference type="PRINTS" id="PR00502">
    <property type="entry name" value="NUDIXFAMILY"/>
</dbReference>
<comment type="caution">
    <text evidence="9">The sequence shown here is derived from an EMBL/GenBank/DDBJ whole genome shotgun (WGS) entry which is preliminary data.</text>
</comment>
<dbReference type="AlphaFoldDB" id="U3BCX1"/>